<dbReference type="AlphaFoldDB" id="A0AAD2HGM5"/>
<dbReference type="EMBL" id="CAVNYO010000403">
    <property type="protein sequence ID" value="CAK5274533.1"/>
    <property type="molecule type" value="Genomic_DNA"/>
</dbReference>
<sequence>NTRALYNCSRVSEQVIAAGTKRARTLTTTRVVLFICRNGREAGDHTPWIASGISSAM</sequence>
<protein>
    <submittedName>
        <fullName evidence="1">Uncharacterized protein</fullName>
    </submittedName>
</protein>
<evidence type="ECO:0000313" key="2">
    <source>
        <dbReference type="Proteomes" id="UP001295794"/>
    </source>
</evidence>
<proteinExistence type="predicted"/>
<accession>A0AAD2HGM5</accession>
<name>A0AAD2HGM5_9AGAR</name>
<feature type="non-terminal residue" evidence="1">
    <location>
        <position position="1"/>
    </location>
</feature>
<gene>
    <name evidence="1" type="ORF">MYCIT1_LOCUS21761</name>
</gene>
<evidence type="ECO:0000313" key="1">
    <source>
        <dbReference type="EMBL" id="CAK5274533.1"/>
    </source>
</evidence>
<dbReference type="Proteomes" id="UP001295794">
    <property type="component" value="Unassembled WGS sequence"/>
</dbReference>
<reference evidence="1" key="1">
    <citation type="submission" date="2023-11" db="EMBL/GenBank/DDBJ databases">
        <authorList>
            <person name="De Vega J J."/>
            <person name="De Vega J J."/>
        </authorList>
    </citation>
    <scope>NUCLEOTIDE SEQUENCE</scope>
</reference>
<keyword evidence="2" id="KW-1185">Reference proteome</keyword>
<comment type="caution">
    <text evidence="1">The sequence shown here is derived from an EMBL/GenBank/DDBJ whole genome shotgun (WGS) entry which is preliminary data.</text>
</comment>
<organism evidence="1 2">
    <name type="scientific">Mycena citricolor</name>
    <dbReference type="NCBI Taxonomy" id="2018698"/>
    <lineage>
        <taxon>Eukaryota</taxon>
        <taxon>Fungi</taxon>
        <taxon>Dikarya</taxon>
        <taxon>Basidiomycota</taxon>
        <taxon>Agaricomycotina</taxon>
        <taxon>Agaricomycetes</taxon>
        <taxon>Agaricomycetidae</taxon>
        <taxon>Agaricales</taxon>
        <taxon>Marasmiineae</taxon>
        <taxon>Mycenaceae</taxon>
        <taxon>Mycena</taxon>
    </lineage>
</organism>